<dbReference type="Gene3D" id="3.40.50.300">
    <property type="entry name" value="P-loop containing nucleotide triphosphate hydrolases"/>
    <property type="match status" value="1"/>
</dbReference>
<dbReference type="PANTHER" id="PTHR32182:SF22">
    <property type="entry name" value="ATP-DEPENDENT ENDONUCLEASE, OLD FAMILY-RELATED"/>
    <property type="match status" value="1"/>
</dbReference>
<keyword evidence="2" id="KW-0614">Plasmid</keyword>
<geneLocation type="plasmid" evidence="2 3">
    <name>pPP6</name>
</geneLocation>
<sequence>MTKPHLQSLSIKNFRFFKERTTFNIAPINVITGTNSSGKSSVLKALRLLSESSQKHGLRKLNLSSKTHQLGDFEQVKNKYSDNKYISFSYQISNTENLFWGVTDVFYVHLIFGPQYGALDNRLLELSISDGRQPEGTCFAFEMA</sequence>
<name>A0ABM7VM55_9BACT</name>
<evidence type="ECO:0000313" key="3">
    <source>
        <dbReference type="Proteomes" id="UP001354989"/>
    </source>
</evidence>
<dbReference type="SUPFAM" id="SSF52540">
    <property type="entry name" value="P-loop containing nucleoside triphosphate hydrolases"/>
    <property type="match status" value="1"/>
</dbReference>
<evidence type="ECO:0000259" key="1">
    <source>
        <dbReference type="Pfam" id="PF13175"/>
    </source>
</evidence>
<gene>
    <name evidence="2" type="ORF">PEPS_43710</name>
</gene>
<evidence type="ECO:0000313" key="2">
    <source>
        <dbReference type="EMBL" id="BDD02091.1"/>
    </source>
</evidence>
<feature type="domain" description="Endonuclease GajA/Old nuclease/RecF-like AAA" evidence="1">
    <location>
        <begin position="6"/>
        <end position="87"/>
    </location>
</feature>
<dbReference type="InterPro" id="IPR041685">
    <property type="entry name" value="AAA_GajA/Old/RecF-like"/>
</dbReference>
<protein>
    <recommendedName>
        <fullName evidence="1">Endonuclease GajA/Old nuclease/RecF-like AAA domain-containing protein</fullName>
    </recommendedName>
</protein>
<organism evidence="2 3">
    <name type="scientific">Persicobacter psychrovividus</name>
    <dbReference type="NCBI Taxonomy" id="387638"/>
    <lineage>
        <taxon>Bacteria</taxon>
        <taxon>Pseudomonadati</taxon>
        <taxon>Bacteroidota</taxon>
        <taxon>Cytophagia</taxon>
        <taxon>Cytophagales</taxon>
        <taxon>Persicobacteraceae</taxon>
        <taxon>Persicobacter</taxon>
    </lineage>
</organism>
<dbReference type="InterPro" id="IPR027417">
    <property type="entry name" value="P-loop_NTPase"/>
</dbReference>
<dbReference type="RefSeq" id="WP_338399383.1">
    <property type="nucleotide sequence ID" value="NZ_AP025298.1"/>
</dbReference>
<dbReference type="Proteomes" id="UP001354989">
    <property type="component" value="Plasmid pPP6"/>
</dbReference>
<reference evidence="2 3" key="1">
    <citation type="submission" date="2021-12" db="EMBL/GenBank/DDBJ databases">
        <title>Genome sequencing of bacteria with rrn-lacking chromosome and rrn-plasmid.</title>
        <authorList>
            <person name="Anda M."/>
            <person name="Iwasaki W."/>
        </authorList>
    </citation>
    <scope>NUCLEOTIDE SEQUENCE [LARGE SCALE GENOMIC DNA]</scope>
    <source>
        <strain evidence="2 3">NBRC 101262</strain>
        <plasmid evidence="2 3">pPP6</plasmid>
    </source>
</reference>
<accession>A0ABM7VM55</accession>
<keyword evidence="3" id="KW-1185">Reference proteome</keyword>
<dbReference type="EMBL" id="AP025298">
    <property type="protein sequence ID" value="BDD02091.1"/>
    <property type="molecule type" value="Genomic_DNA"/>
</dbReference>
<dbReference type="PANTHER" id="PTHR32182">
    <property type="entry name" value="DNA REPLICATION AND REPAIR PROTEIN RECF"/>
    <property type="match status" value="1"/>
</dbReference>
<dbReference type="Pfam" id="PF13175">
    <property type="entry name" value="AAA_15"/>
    <property type="match status" value="1"/>
</dbReference>
<proteinExistence type="predicted"/>